<keyword evidence="1 5" id="KW-0699">rRNA-binding</keyword>
<evidence type="ECO:0000256" key="1">
    <source>
        <dbReference type="ARBA" id="ARBA00022730"/>
    </source>
</evidence>
<dbReference type="HAMAP" id="MF_01334">
    <property type="entry name" value="Ribosomal_bL25_CTC"/>
    <property type="match status" value="1"/>
</dbReference>
<evidence type="ECO:0000256" key="4">
    <source>
        <dbReference type="ARBA" id="ARBA00023274"/>
    </source>
</evidence>
<dbReference type="SUPFAM" id="SSF50715">
    <property type="entry name" value="Ribosomal protein L25-like"/>
    <property type="match status" value="1"/>
</dbReference>
<organism evidence="8 9">
    <name type="scientific">Alkaliphilus pronyensis</name>
    <dbReference type="NCBI Taxonomy" id="1482732"/>
    <lineage>
        <taxon>Bacteria</taxon>
        <taxon>Bacillati</taxon>
        <taxon>Bacillota</taxon>
        <taxon>Clostridia</taxon>
        <taxon>Peptostreptococcales</taxon>
        <taxon>Natronincolaceae</taxon>
        <taxon>Alkaliphilus</taxon>
    </lineage>
</organism>
<feature type="domain" description="Large ribosomal subunit protein bL25 beta" evidence="7">
    <location>
        <begin position="100"/>
        <end position="183"/>
    </location>
</feature>
<dbReference type="GO" id="GO:0022625">
    <property type="term" value="C:cytosolic large ribosomal subunit"/>
    <property type="evidence" value="ECO:0007669"/>
    <property type="project" value="TreeGrafter"/>
</dbReference>
<evidence type="ECO:0000313" key="9">
    <source>
        <dbReference type="Proteomes" id="UP000432715"/>
    </source>
</evidence>
<dbReference type="EMBL" id="WBZC01000008">
    <property type="protein sequence ID" value="KAB3537834.1"/>
    <property type="molecule type" value="Genomic_DNA"/>
</dbReference>
<dbReference type="InterPro" id="IPR011035">
    <property type="entry name" value="Ribosomal_bL25/Gln-tRNA_synth"/>
</dbReference>
<comment type="caution">
    <text evidence="8">The sequence shown here is derived from an EMBL/GenBank/DDBJ whole genome shotgun (WGS) entry which is preliminary data.</text>
</comment>
<dbReference type="GO" id="GO:0006412">
    <property type="term" value="P:translation"/>
    <property type="evidence" value="ECO:0007669"/>
    <property type="project" value="UniProtKB-UniRule"/>
</dbReference>
<evidence type="ECO:0000256" key="2">
    <source>
        <dbReference type="ARBA" id="ARBA00022884"/>
    </source>
</evidence>
<keyword evidence="3 5" id="KW-0689">Ribosomal protein</keyword>
<dbReference type="InterPro" id="IPR001021">
    <property type="entry name" value="Ribosomal_bL25_long"/>
</dbReference>
<dbReference type="InterPro" id="IPR020057">
    <property type="entry name" value="Ribosomal_bL25_b-dom"/>
</dbReference>
<comment type="similarity">
    <text evidence="5">Belongs to the bacterial ribosomal protein bL25 family. CTC subfamily.</text>
</comment>
<protein>
    <recommendedName>
        <fullName evidence="5">Large ribosomal subunit protein bL25</fullName>
    </recommendedName>
    <alternativeName>
        <fullName evidence="5">General stress protein CTC</fullName>
    </alternativeName>
</protein>
<dbReference type="OrthoDB" id="9790002at2"/>
<dbReference type="Gene3D" id="2.170.120.20">
    <property type="entry name" value="Ribosomal protein L25, beta domain"/>
    <property type="match status" value="1"/>
</dbReference>
<sequence length="199" mass="22627">MATPILKVYEREAVGKNNTVKIRREGKLPAILYSKGKDTQNLYLDEKEFLKLLNQYGSSIRVGLDFAGEKSFAIIKEIQRVPVKNTLLHVDLQKLNENEKVKLSLPIYILNKDAVESSSEIVQLQLTDVEIQTLPKYIPDRVEVDARVLKEKDNITLEDISIAKDENIEILTDINSVIATIVYASKAEVEEEETQEEIL</sequence>
<dbReference type="InterPro" id="IPR037121">
    <property type="entry name" value="Ribosomal_bL25_C"/>
</dbReference>
<keyword evidence="4 5" id="KW-0687">Ribonucleoprotein</keyword>
<dbReference type="RefSeq" id="WP_151859979.1">
    <property type="nucleotide sequence ID" value="NZ_WBZC01000008.1"/>
</dbReference>
<gene>
    <name evidence="5" type="primary">rplY</name>
    <name evidence="5" type="synonym">ctc</name>
    <name evidence="8" type="ORF">F8154_02315</name>
</gene>
<dbReference type="PANTHER" id="PTHR33284">
    <property type="entry name" value="RIBOSOMAL PROTEIN L25/GLN-TRNA SYNTHETASE, ANTI-CODON-BINDING DOMAIN-CONTAINING PROTEIN"/>
    <property type="match status" value="1"/>
</dbReference>
<evidence type="ECO:0000256" key="5">
    <source>
        <dbReference type="HAMAP-Rule" id="MF_01334"/>
    </source>
</evidence>
<dbReference type="InterPro" id="IPR020930">
    <property type="entry name" value="Ribosomal_uL5_bac-type"/>
</dbReference>
<dbReference type="Pfam" id="PF14693">
    <property type="entry name" value="Ribosomal_TL5_C"/>
    <property type="match status" value="1"/>
</dbReference>
<keyword evidence="2 5" id="KW-0694">RNA-binding</keyword>
<dbReference type="Pfam" id="PF01386">
    <property type="entry name" value="Ribosomal_L25p"/>
    <property type="match status" value="1"/>
</dbReference>
<reference evidence="8 9" key="1">
    <citation type="submission" date="2019-10" db="EMBL/GenBank/DDBJ databases">
        <title>Alkaliphilus serpentinus sp. nov. and Alkaliphilus pronyensis sp. nov., two novel anaerobic alkaliphilic species isolated from the serpentinized-hosted hydrothermal field of the Prony Bay (New Caledonia).</title>
        <authorList>
            <person name="Postec A."/>
        </authorList>
    </citation>
    <scope>NUCLEOTIDE SEQUENCE [LARGE SCALE GENOMIC DNA]</scope>
    <source>
        <strain evidence="8 9">LacV</strain>
    </source>
</reference>
<dbReference type="NCBIfam" id="TIGR00731">
    <property type="entry name" value="bL25_bact_ctc"/>
    <property type="match status" value="1"/>
</dbReference>
<comment type="subunit">
    <text evidence="5">Part of the 50S ribosomal subunit; part of the 5S rRNA/L5/L18/L25 subcomplex. Contacts the 5S rRNA. Binds to the 5S rRNA independently of L5 and L18.</text>
</comment>
<keyword evidence="9" id="KW-1185">Reference proteome</keyword>
<dbReference type="PANTHER" id="PTHR33284:SF1">
    <property type="entry name" value="RIBOSOMAL PROTEIN L25_GLN-TRNA SYNTHETASE, ANTI-CODON-BINDING DOMAIN-CONTAINING PROTEIN"/>
    <property type="match status" value="1"/>
</dbReference>
<dbReference type="InterPro" id="IPR029751">
    <property type="entry name" value="Ribosomal_L25_dom"/>
</dbReference>
<evidence type="ECO:0000259" key="6">
    <source>
        <dbReference type="Pfam" id="PF01386"/>
    </source>
</evidence>
<evidence type="ECO:0000256" key="3">
    <source>
        <dbReference type="ARBA" id="ARBA00022980"/>
    </source>
</evidence>
<dbReference type="Proteomes" id="UP000432715">
    <property type="component" value="Unassembled WGS sequence"/>
</dbReference>
<feature type="domain" description="Large ribosomal subunit protein bL25 L25" evidence="6">
    <location>
        <begin position="6"/>
        <end position="92"/>
    </location>
</feature>
<comment type="function">
    <text evidence="5">This is one of the proteins that binds to the 5S RNA in the ribosome where it forms part of the central protuberance.</text>
</comment>
<proteinExistence type="inferred from homology"/>
<dbReference type="Gene3D" id="2.40.240.10">
    <property type="entry name" value="Ribosomal Protein L25, Chain P"/>
    <property type="match status" value="1"/>
</dbReference>
<evidence type="ECO:0000259" key="7">
    <source>
        <dbReference type="Pfam" id="PF14693"/>
    </source>
</evidence>
<dbReference type="GO" id="GO:0003735">
    <property type="term" value="F:structural constituent of ribosome"/>
    <property type="evidence" value="ECO:0007669"/>
    <property type="project" value="InterPro"/>
</dbReference>
<dbReference type="CDD" id="cd00495">
    <property type="entry name" value="Ribosomal_L25_TL5_CTC"/>
    <property type="match status" value="1"/>
</dbReference>
<name>A0A6I0FND6_9FIRM</name>
<dbReference type="AlphaFoldDB" id="A0A6I0FND6"/>
<dbReference type="GO" id="GO:0008097">
    <property type="term" value="F:5S rRNA binding"/>
    <property type="evidence" value="ECO:0007669"/>
    <property type="project" value="InterPro"/>
</dbReference>
<accession>A0A6I0FND6</accession>
<dbReference type="InterPro" id="IPR020056">
    <property type="entry name" value="Rbsml_bL25/Gln-tRNA_synth_N"/>
</dbReference>
<evidence type="ECO:0000313" key="8">
    <source>
        <dbReference type="EMBL" id="KAB3537834.1"/>
    </source>
</evidence>